<dbReference type="EMBL" id="CP060122">
    <property type="protein sequence ID" value="QNG44687.1"/>
    <property type="molecule type" value="Genomic_DNA"/>
</dbReference>
<dbReference type="Pfam" id="PF07120">
    <property type="entry name" value="DUF1376"/>
    <property type="match status" value="1"/>
</dbReference>
<name>A0A9X7U7B1_SPHYA</name>
<protein>
    <submittedName>
        <fullName evidence="2">DUF1376 domain-containing protein</fullName>
    </submittedName>
</protein>
<evidence type="ECO:0000313" key="3">
    <source>
        <dbReference type="Proteomes" id="UP000515377"/>
    </source>
</evidence>
<dbReference type="AlphaFoldDB" id="A0A9X7U7B1"/>
<feature type="compositionally biased region" description="Polar residues" evidence="1">
    <location>
        <begin position="184"/>
        <end position="194"/>
    </location>
</feature>
<gene>
    <name evidence="2" type="ORF">H3V42_22975</name>
</gene>
<sequence>MTGEDTEALPDPLTPPDCDLRGLPFMPLDTVRLLDSDFFALATTEEFRAGLVLWCKSWQQVPAGSLPDDDRILAHLSGARDKWCDMRDMSLHGWVKCSDGRLYHPVVCEKAMEALPQRREFQSKKATANERKERERQDRKALFAALKTIGLAPDFQTKTADLRALAAANNIAIGHDESGRDKSQPVTCDKSQPVTAKRGTGKGEGEGEGLYNNTPSEGGRAGRGTRLPDDFVMPDEWKGYAAGKGYSRPVIEREAEKFTLHWQTKTGKDATKIDWRKAWQKWVLGIPPERGAGHQQNLGGSGFTPISGPC</sequence>
<proteinExistence type="predicted"/>
<dbReference type="Proteomes" id="UP000515377">
    <property type="component" value="Chromosome"/>
</dbReference>
<feature type="region of interest" description="Disordered" evidence="1">
    <location>
        <begin position="290"/>
        <end position="310"/>
    </location>
</feature>
<organism evidence="2 3">
    <name type="scientific">Sphingobium yanoikuyae</name>
    <name type="common">Sphingomonas yanoikuyae</name>
    <dbReference type="NCBI Taxonomy" id="13690"/>
    <lineage>
        <taxon>Bacteria</taxon>
        <taxon>Pseudomonadati</taxon>
        <taxon>Pseudomonadota</taxon>
        <taxon>Alphaproteobacteria</taxon>
        <taxon>Sphingomonadales</taxon>
        <taxon>Sphingomonadaceae</taxon>
        <taxon>Sphingobium</taxon>
    </lineage>
</organism>
<dbReference type="InterPro" id="IPR010781">
    <property type="entry name" value="DUF1376"/>
</dbReference>
<evidence type="ECO:0000313" key="2">
    <source>
        <dbReference type="EMBL" id="QNG44687.1"/>
    </source>
</evidence>
<accession>A0A9X7U7B1</accession>
<feature type="region of interest" description="Disordered" evidence="1">
    <location>
        <begin position="175"/>
        <end position="230"/>
    </location>
</feature>
<reference evidence="2 3" key="1">
    <citation type="submission" date="2020-07" db="EMBL/GenBank/DDBJ databases">
        <title>Whole genome sequence of Sphingobium yanoikuyae A3.</title>
        <authorList>
            <person name="Han S.-S."/>
        </authorList>
    </citation>
    <scope>NUCLEOTIDE SEQUENCE [LARGE SCALE GENOMIC DNA]</scope>
    <source>
        <strain evidence="2 3">A3</strain>
    </source>
</reference>
<evidence type="ECO:0000256" key="1">
    <source>
        <dbReference type="SAM" id="MobiDB-lite"/>
    </source>
</evidence>